<dbReference type="InterPro" id="IPR013113">
    <property type="entry name" value="SIP_FAD-bd"/>
</dbReference>
<dbReference type="PANTHER" id="PTHR30157:SF0">
    <property type="entry name" value="NADPH-DEPENDENT FERRIC-CHELATE REDUCTASE"/>
    <property type="match status" value="1"/>
</dbReference>
<dbReference type="InterPro" id="IPR017938">
    <property type="entry name" value="Riboflavin_synthase-like_b-brl"/>
</dbReference>
<dbReference type="Pfam" id="PF04954">
    <property type="entry name" value="SIP"/>
    <property type="match status" value="1"/>
</dbReference>
<dbReference type="STRING" id="1122619.GCA_000373745_00466"/>
<protein>
    <submittedName>
        <fullName evidence="3">NADPH-dependent ferric-chelate reductase</fullName>
        <ecNumber evidence="3">1.16.1.9</ecNumber>
    </submittedName>
</protein>
<dbReference type="CDD" id="cd06193">
    <property type="entry name" value="siderophore_interacting"/>
    <property type="match status" value="1"/>
</dbReference>
<reference evidence="3 4" key="1">
    <citation type="submission" date="2018-06" db="EMBL/GenBank/DDBJ databases">
        <authorList>
            <consortium name="Pathogen Informatics"/>
            <person name="Doyle S."/>
        </authorList>
    </citation>
    <scope>NUCLEOTIDE SEQUENCE [LARGE SCALE GENOMIC DNA]</scope>
    <source>
        <strain evidence="3 4">NCTC11997</strain>
    </source>
</reference>
<feature type="domain" description="FAD-binding FR-type" evidence="2">
    <location>
        <begin position="12"/>
        <end position="139"/>
    </location>
</feature>
<evidence type="ECO:0000313" key="3">
    <source>
        <dbReference type="EMBL" id="SUA53024.1"/>
    </source>
</evidence>
<dbReference type="PANTHER" id="PTHR30157">
    <property type="entry name" value="FERRIC REDUCTASE, NADPH-DEPENDENT"/>
    <property type="match status" value="1"/>
</dbReference>
<dbReference type="InterPro" id="IPR039374">
    <property type="entry name" value="SIP_fam"/>
</dbReference>
<dbReference type="InterPro" id="IPR007037">
    <property type="entry name" value="SIP_rossman_dom"/>
</dbReference>
<evidence type="ECO:0000256" key="1">
    <source>
        <dbReference type="ARBA" id="ARBA00035644"/>
    </source>
</evidence>
<gene>
    <name evidence="3" type="primary">yqjH</name>
    <name evidence="3" type="ORF">NCTC11997_01004</name>
</gene>
<evidence type="ECO:0000259" key="2">
    <source>
        <dbReference type="PROSITE" id="PS51384"/>
    </source>
</evidence>
<name>A0A378XEZ0_9BURK</name>
<dbReference type="EMBL" id="UGSB01000001">
    <property type="protein sequence ID" value="SUA53024.1"/>
    <property type="molecule type" value="Genomic_DNA"/>
</dbReference>
<dbReference type="EC" id="1.16.1.9" evidence="3"/>
<dbReference type="Proteomes" id="UP000254603">
    <property type="component" value="Unassembled WGS sequence"/>
</dbReference>
<dbReference type="Pfam" id="PF08021">
    <property type="entry name" value="FAD_binding_9"/>
    <property type="match status" value="1"/>
</dbReference>
<dbReference type="AlphaFoldDB" id="A0A378XEZ0"/>
<comment type="similarity">
    <text evidence="1">Belongs to the SIP oxidoreductase family.</text>
</comment>
<proteinExistence type="inferred from homology"/>
<dbReference type="GO" id="GO:0052851">
    <property type="term" value="F:ferric-chelate reductase (NADPH) activity"/>
    <property type="evidence" value="ECO:0007669"/>
    <property type="project" value="UniProtKB-EC"/>
</dbReference>
<dbReference type="InterPro" id="IPR017927">
    <property type="entry name" value="FAD-bd_FR_type"/>
</dbReference>
<dbReference type="SUPFAM" id="SSF63380">
    <property type="entry name" value="Riboflavin synthase domain-like"/>
    <property type="match status" value="1"/>
</dbReference>
<organism evidence="3 4">
    <name type="scientific">Oligella ureolytica</name>
    <dbReference type="NCBI Taxonomy" id="90244"/>
    <lineage>
        <taxon>Bacteria</taxon>
        <taxon>Pseudomonadati</taxon>
        <taxon>Pseudomonadota</taxon>
        <taxon>Betaproteobacteria</taxon>
        <taxon>Burkholderiales</taxon>
        <taxon>Alcaligenaceae</taxon>
        <taxon>Oligella</taxon>
    </lineage>
</organism>
<evidence type="ECO:0000313" key="4">
    <source>
        <dbReference type="Proteomes" id="UP000254603"/>
    </source>
</evidence>
<dbReference type="PROSITE" id="PS51384">
    <property type="entry name" value="FAD_FR"/>
    <property type="match status" value="1"/>
</dbReference>
<dbReference type="InterPro" id="IPR039261">
    <property type="entry name" value="FNR_nucleotide-bd"/>
</dbReference>
<dbReference type="Gene3D" id="3.40.50.80">
    <property type="entry name" value="Nucleotide-binding domain of ferredoxin-NADP reductase (FNR) module"/>
    <property type="match status" value="1"/>
</dbReference>
<dbReference type="Gene3D" id="2.40.30.10">
    <property type="entry name" value="Translation factors"/>
    <property type="match status" value="1"/>
</dbReference>
<dbReference type="RefSeq" id="WP_018573642.1">
    <property type="nucleotide sequence ID" value="NZ_UGSB01000001.1"/>
</dbReference>
<sequence length="270" mass="30588">MNNKAKLVERVRHPIKMRLLTVKRISELSPSMRRITLTGPDLPEFLSASFDDHIKLILPAVQGEKPNMPVVGEHGMQFDDSRPKPVMRDYTPRHYDPVTNELDIDFVLDHEGPATNWATNAEVGHYVGIGGPRGSFVIPTDFDWHLLIADETALPALSRRLEELPTTTRAIAIIKLRNQNLKIELKNNCPAEIYWVTEEEDAKDGQNALEATARRLNLPEGEGFVWAAGEYNDIKTLRSYLVDEAGINKDHIRASSYWRISVPDAHESFE</sequence>
<keyword evidence="3" id="KW-0560">Oxidoreductase</keyword>
<accession>A0A378XEZ0</accession>